<sequence length="70" mass="8073">MDIGKVYYVIMENGRFFEEEVKVYGSEVTETIVITTKDINKAKIFDDLPEAKEAAERYGFELNGIKTDFI</sequence>
<dbReference type="KEGG" id="vg:19685886"/>
<evidence type="ECO:0000313" key="2">
    <source>
        <dbReference type="Proteomes" id="UP000026999"/>
    </source>
</evidence>
<keyword evidence="2" id="KW-1185">Reference proteome</keyword>
<dbReference type="OrthoDB" id="35068at10239"/>
<protein>
    <submittedName>
        <fullName evidence="1">Uncharacterized protein</fullName>
    </submittedName>
</protein>
<gene>
    <name evidence="1" type="ORF">PHAGE6E_1</name>
</gene>
<accession>A0A060AKP9</accession>
<dbReference type="GeneID" id="19685886"/>
<proteinExistence type="predicted"/>
<evidence type="ECO:0000313" key="1">
    <source>
        <dbReference type="EMBL" id="AIA64028.1"/>
    </source>
</evidence>
<dbReference type="Proteomes" id="UP000026999">
    <property type="component" value="Segment"/>
</dbReference>
<name>A0A060AKP9_9CAUD</name>
<reference evidence="1 2" key="1">
    <citation type="journal article" date="2014" name="Genome Announc.">
        <title>Complete Genome Sequence of a Staphylococcus epidermidis Bacteriophage Isolated from the Anterior Nares of Humans.</title>
        <authorList>
            <person name="Aswani V.H."/>
            <person name="Tremblay D.M."/>
            <person name="Moineau S."/>
            <person name="Shukla S.K."/>
        </authorList>
    </citation>
    <scope>NUCLEOTIDE SEQUENCE [LARGE SCALE GENOMIC DNA]</scope>
</reference>
<dbReference type="RefSeq" id="YP_009042507.1">
    <property type="nucleotide sequence ID" value="NC_024355.1"/>
</dbReference>
<organism evidence="1 2">
    <name type="scientific">Staphylococcus phage 6ec</name>
    <dbReference type="NCBI Taxonomy" id="1500386"/>
    <lineage>
        <taxon>Viruses</taxon>
        <taxon>Duplodnaviria</taxon>
        <taxon>Heunggongvirae</taxon>
        <taxon>Uroviricota</taxon>
        <taxon>Caudoviricetes</taxon>
        <taxon>Sextaecvirus</taxon>
        <taxon>Sextaecvirus sextaec</taxon>
    </lineage>
</organism>
<dbReference type="EMBL" id="KJ804259">
    <property type="protein sequence ID" value="AIA64028.1"/>
    <property type="molecule type" value="Genomic_DNA"/>
</dbReference>